<keyword evidence="2" id="KW-1185">Reference proteome</keyword>
<reference evidence="1 2" key="2">
    <citation type="journal article" date="2022" name="Mol. Ecol. Resour.">
        <title>The genomes of chicory, endive, great burdock and yacon provide insights into Asteraceae paleo-polyploidization history and plant inulin production.</title>
        <authorList>
            <person name="Fan W."/>
            <person name="Wang S."/>
            <person name="Wang H."/>
            <person name="Wang A."/>
            <person name="Jiang F."/>
            <person name="Liu H."/>
            <person name="Zhao H."/>
            <person name="Xu D."/>
            <person name="Zhang Y."/>
        </authorList>
    </citation>
    <scope>NUCLEOTIDE SEQUENCE [LARGE SCALE GENOMIC DNA]</scope>
    <source>
        <strain evidence="2">cv. Niubang</strain>
    </source>
</reference>
<accession>A0ACB8ZYD2</accession>
<organism evidence="1 2">
    <name type="scientific">Arctium lappa</name>
    <name type="common">Greater burdock</name>
    <name type="synonym">Lappa major</name>
    <dbReference type="NCBI Taxonomy" id="4217"/>
    <lineage>
        <taxon>Eukaryota</taxon>
        <taxon>Viridiplantae</taxon>
        <taxon>Streptophyta</taxon>
        <taxon>Embryophyta</taxon>
        <taxon>Tracheophyta</taxon>
        <taxon>Spermatophyta</taxon>
        <taxon>Magnoliopsida</taxon>
        <taxon>eudicotyledons</taxon>
        <taxon>Gunneridae</taxon>
        <taxon>Pentapetalae</taxon>
        <taxon>asterids</taxon>
        <taxon>campanulids</taxon>
        <taxon>Asterales</taxon>
        <taxon>Asteraceae</taxon>
        <taxon>Carduoideae</taxon>
        <taxon>Cardueae</taxon>
        <taxon>Arctiinae</taxon>
        <taxon>Arctium</taxon>
    </lineage>
</organism>
<gene>
    <name evidence="1" type="ORF">L6452_28045</name>
</gene>
<protein>
    <submittedName>
        <fullName evidence="1">Uncharacterized protein</fullName>
    </submittedName>
</protein>
<proteinExistence type="predicted"/>
<dbReference type="Proteomes" id="UP001055879">
    <property type="component" value="Linkage Group LG09"/>
</dbReference>
<name>A0ACB8ZYD2_ARCLA</name>
<dbReference type="EMBL" id="CM042055">
    <property type="protein sequence ID" value="KAI3702311.1"/>
    <property type="molecule type" value="Genomic_DNA"/>
</dbReference>
<evidence type="ECO:0000313" key="1">
    <source>
        <dbReference type="EMBL" id="KAI3702311.1"/>
    </source>
</evidence>
<evidence type="ECO:0000313" key="2">
    <source>
        <dbReference type="Proteomes" id="UP001055879"/>
    </source>
</evidence>
<comment type="caution">
    <text evidence="1">The sequence shown here is derived from an EMBL/GenBank/DDBJ whole genome shotgun (WGS) entry which is preliminary data.</text>
</comment>
<sequence length="129" mass="13886">MADDKTSQEAMPPTTYGQVDDQTTRDCGEALLGDFPFCSRQESPPPTWASGRPGRRINLESPGSTNRKTQGRSNRESPGRARAASTGNPLGGHHRLHRKSTRIPLTPRIDPGVGTGDRPRSLTGNDPGV</sequence>
<reference evidence="2" key="1">
    <citation type="journal article" date="2022" name="Mol. Ecol. Resour.">
        <title>The genomes of chicory, endive, great burdock and yacon provide insights into Asteraceae palaeo-polyploidization history and plant inulin production.</title>
        <authorList>
            <person name="Fan W."/>
            <person name="Wang S."/>
            <person name="Wang H."/>
            <person name="Wang A."/>
            <person name="Jiang F."/>
            <person name="Liu H."/>
            <person name="Zhao H."/>
            <person name="Xu D."/>
            <person name="Zhang Y."/>
        </authorList>
    </citation>
    <scope>NUCLEOTIDE SEQUENCE [LARGE SCALE GENOMIC DNA]</scope>
    <source>
        <strain evidence="2">cv. Niubang</strain>
    </source>
</reference>